<dbReference type="InterPro" id="IPR000909">
    <property type="entry name" value="PLipase_C_PInositol-sp_X_dom"/>
</dbReference>
<dbReference type="PROSITE" id="PS51186">
    <property type="entry name" value="GNAT"/>
    <property type="match status" value="1"/>
</dbReference>
<dbReference type="InterPro" id="IPR016181">
    <property type="entry name" value="Acyl_CoA_acyltransferase"/>
</dbReference>
<dbReference type="Gene3D" id="3.20.20.190">
    <property type="entry name" value="Phosphatidylinositol (PI) phosphodiesterase"/>
    <property type="match status" value="1"/>
</dbReference>
<reference evidence="2" key="1">
    <citation type="journal article" date="2021" name="Open Biol.">
        <title>Shared evolutionary footprints suggest mitochondrial oxidative damage underlies multiple complex I losses in fungi.</title>
        <authorList>
            <person name="Schikora-Tamarit M.A."/>
            <person name="Marcet-Houben M."/>
            <person name="Nosek J."/>
            <person name="Gabaldon T."/>
        </authorList>
    </citation>
    <scope>NUCLEOTIDE SEQUENCE</scope>
    <source>
        <strain evidence="2">NCAIM Y.01608</strain>
    </source>
</reference>
<dbReference type="InterPro" id="IPR017946">
    <property type="entry name" value="PLC-like_Pdiesterase_TIM-brl"/>
</dbReference>
<sequence length="450" mass="51113">MISLDDLTPNNLGLINVIAYASYSDQELEEIKESGELAQYAYYNEVPVGLVICKPLQPVNSKSPAGLLVDKLCVLPAYRGKYGLEDKLLEYVENVARKRHLDKIYVVTEEPSQWQKFGFSYEDASQELYRNLNLSSRATTSIELPNITKMVDYANWLKSVSDDTNIGRLSIPGTHNSAACHTALPSVQCQGASVTKQLEHGVRFLDVRLSRNFITTHNDDEHRNDLIVIHGNFPVKLLGSVKFSELLDEVYKFVDKHPSEFVILSIKQEGTGTWDNQNDEFANVINDRFISKNRDKWYLRSELPTLRDCRGKIVLFRRFGVQDGEKQGSFGIPASSWSYNTTDDDRGCIRVQDFCEIKTEQDIPKKAEYVKNMINIAKSYNSSNSDPKLFVNFCSGSNFFDRDCWPEKVTEGLMGASLDECYGNGCGTVILDYSEKDDWKLVKKLVDQNF</sequence>
<dbReference type="SUPFAM" id="SSF51695">
    <property type="entry name" value="PLC-like phosphodiesterases"/>
    <property type="match status" value="1"/>
</dbReference>
<dbReference type="Pfam" id="PF00583">
    <property type="entry name" value="Acetyltransf_1"/>
    <property type="match status" value="1"/>
</dbReference>
<gene>
    <name evidence="2" type="ORF">OGATHE_001950</name>
</gene>
<dbReference type="SUPFAM" id="SSF55729">
    <property type="entry name" value="Acyl-CoA N-acyltransferases (Nat)"/>
    <property type="match status" value="1"/>
</dbReference>
<dbReference type="EMBL" id="JAEUBD010000526">
    <property type="protein sequence ID" value="KAH3673970.1"/>
    <property type="molecule type" value="Genomic_DNA"/>
</dbReference>
<dbReference type="GO" id="GO:0008081">
    <property type="term" value="F:phosphoric diester hydrolase activity"/>
    <property type="evidence" value="ECO:0007669"/>
    <property type="project" value="InterPro"/>
</dbReference>
<dbReference type="Pfam" id="PF00388">
    <property type="entry name" value="PI-PLC-X"/>
    <property type="match status" value="1"/>
</dbReference>
<dbReference type="InterPro" id="IPR000182">
    <property type="entry name" value="GNAT_dom"/>
</dbReference>
<dbReference type="GO" id="GO:0016747">
    <property type="term" value="F:acyltransferase activity, transferring groups other than amino-acyl groups"/>
    <property type="evidence" value="ECO:0007669"/>
    <property type="project" value="InterPro"/>
</dbReference>
<accession>A0A9P8TCZ3</accession>
<keyword evidence="3" id="KW-1185">Reference proteome</keyword>
<dbReference type="CDD" id="cd04301">
    <property type="entry name" value="NAT_SF"/>
    <property type="match status" value="1"/>
</dbReference>
<evidence type="ECO:0000313" key="3">
    <source>
        <dbReference type="Proteomes" id="UP000788993"/>
    </source>
</evidence>
<dbReference type="AlphaFoldDB" id="A0A9P8TCZ3"/>
<dbReference type="PROSITE" id="PS50007">
    <property type="entry name" value="PIPLC_X_DOMAIN"/>
    <property type="match status" value="1"/>
</dbReference>
<feature type="domain" description="N-acetyltransferase" evidence="1">
    <location>
        <begin position="2"/>
        <end position="139"/>
    </location>
</feature>
<dbReference type="SMART" id="SM00148">
    <property type="entry name" value="PLCXc"/>
    <property type="match status" value="1"/>
</dbReference>
<dbReference type="InterPro" id="IPR051057">
    <property type="entry name" value="PI-PLC_domain"/>
</dbReference>
<name>A0A9P8TCZ3_9ASCO</name>
<dbReference type="PANTHER" id="PTHR13593">
    <property type="match status" value="1"/>
</dbReference>
<evidence type="ECO:0000259" key="1">
    <source>
        <dbReference type="PROSITE" id="PS51186"/>
    </source>
</evidence>
<organism evidence="2 3">
    <name type="scientific">Ogataea polymorpha</name>
    <dbReference type="NCBI Taxonomy" id="460523"/>
    <lineage>
        <taxon>Eukaryota</taxon>
        <taxon>Fungi</taxon>
        <taxon>Dikarya</taxon>
        <taxon>Ascomycota</taxon>
        <taxon>Saccharomycotina</taxon>
        <taxon>Pichiomycetes</taxon>
        <taxon>Pichiales</taxon>
        <taxon>Pichiaceae</taxon>
        <taxon>Ogataea</taxon>
    </lineage>
</organism>
<dbReference type="Proteomes" id="UP000788993">
    <property type="component" value="Unassembled WGS sequence"/>
</dbReference>
<dbReference type="CDD" id="cd08586">
    <property type="entry name" value="PI-PLCc_BcPLC_like"/>
    <property type="match status" value="1"/>
</dbReference>
<dbReference type="Gene3D" id="3.40.630.30">
    <property type="match status" value="1"/>
</dbReference>
<protein>
    <recommendedName>
        <fullName evidence="1">N-acetyltransferase domain-containing protein</fullName>
    </recommendedName>
</protein>
<evidence type="ECO:0000313" key="2">
    <source>
        <dbReference type="EMBL" id="KAH3673970.1"/>
    </source>
</evidence>
<dbReference type="GO" id="GO:0006629">
    <property type="term" value="P:lipid metabolic process"/>
    <property type="evidence" value="ECO:0007669"/>
    <property type="project" value="InterPro"/>
</dbReference>
<dbReference type="PANTHER" id="PTHR13593:SF113">
    <property type="entry name" value="SI:DKEY-266F7.9"/>
    <property type="match status" value="1"/>
</dbReference>
<reference evidence="2" key="2">
    <citation type="submission" date="2021-01" db="EMBL/GenBank/DDBJ databases">
        <authorList>
            <person name="Schikora-Tamarit M.A."/>
        </authorList>
    </citation>
    <scope>NUCLEOTIDE SEQUENCE</scope>
    <source>
        <strain evidence="2">NCAIM Y.01608</strain>
    </source>
</reference>
<comment type="caution">
    <text evidence="2">The sequence shown here is derived from an EMBL/GenBank/DDBJ whole genome shotgun (WGS) entry which is preliminary data.</text>
</comment>
<proteinExistence type="predicted"/>